<dbReference type="PROSITE" id="PS50937">
    <property type="entry name" value="HTH_MERR_2"/>
    <property type="match status" value="1"/>
</dbReference>
<dbReference type="GO" id="GO:0003677">
    <property type="term" value="F:DNA binding"/>
    <property type="evidence" value="ECO:0007669"/>
    <property type="project" value="UniProtKB-KW"/>
</dbReference>
<accession>A0A934JYQ5</accession>
<evidence type="ECO:0000313" key="4">
    <source>
        <dbReference type="Proteomes" id="UP000628710"/>
    </source>
</evidence>
<dbReference type="RefSeq" id="WP_199470070.1">
    <property type="nucleotide sequence ID" value="NZ_JAEMNX010000029.1"/>
</dbReference>
<dbReference type="Gene3D" id="1.10.1660.10">
    <property type="match status" value="1"/>
</dbReference>
<dbReference type="PANTHER" id="PTHR30204:SF98">
    <property type="entry name" value="HTH-TYPE TRANSCRIPTIONAL REGULATOR ADHR"/>
    <property type="match status" value="1"/>
</dbReference>
<gene>
    <name evidence="3" type="ORF">I8J31_18515</name>
</gene>
<evidence type="ECO:0000259" key="2">
    <source>
        <dbReference type="PROSITE" id="PS50937"/>
    </source>
</evidence>
<organism evidence="3 4">
    <name type="scientific">Marinomonas transparens</name>
    <dbReference type="NCBI Taxonomy" id="2795388"/>
    <lineage>
        <taxon>Bacteria</taxon>
        <taxon>Pseudomonadati</taxon>
        <taxon>Pseudomonadota</taxon>
        <taxon>Gammaproteobacteria</taxon>
        <taxon>Oceanospirillales</taxon>
        <taxon>Oceanospirillaceae</taxon>
        <taxon>Marinomonas</taxon>
    </lineage>
</organism>
<sequence>MNMQAFSKQVGLSAYTLRYYEKIGLLKNIRRNASGHRSYSNKDREWVGFIVRLKETGMPLENILQYAELREIGKGTLVERQQLLEQHQAYLTRHIALQLSHLEALESKINWYKSNKMN</sequence>
<dbReference type="InterPro" id="IPR000551">
    <property type="entry name" value="MerR-type_HTH_dom"/>
</dbReference>
<dbReference type="AlphaFoldDB" id="A0A934JYQ5"/>
<protein>
    <submittedName>
        <fullName evidence="3">MerR family transcriptional regulator</fullName>
    </submittedName>
</protein>
<dbReference type="Pfam" id="PF13411">
    <property type="entry name" value="MerR_1"/>
    <property type="match status" value="1"/>
</dbReference>
<dbReference type="InterPro" id="IPR009061">
    <property type="entry name" value="DNA-bd_dom_put_sf"/>
</dbReference>
<dbReference type="CDD" id="cd01109">
    <property type="entry name" value="HTH_YyaN"/>
    <property type="match status" value="1"/>
</dbReference>
<reference evidence="3" key="1">
    <citation type="submission" date="2020-12" db="EMBL/GenBank/DDBJ databases">
        <title>Marinomonas arctica sp. nov., a psychrotolerant bacterium isolated from the Arctic.</title>
        <authorList>
            <person name="Zhang Y."/>
        </authorList>
    </citation>
    <scope>NUCLEOTIDE SEQUENCE</scope>
    <source>
        <strain evidence="3">C1424</strain>
    </source>
</reference>
<dbReference type="InterPro" id="IPR047057">
    <property type="entry name" value="MerR_fam"/>
</dbReference>
<feature type="domain" description="HTH merR-type" evidence="2">
    <location>
        <begin position="1"/>
        <end position="69"/>
    </location>
</feature>
<evidence type="ECO:0000256" key="1">
    <source>
        <dbReference type="ARBA" id="ARBA00023125"/>
    </source>
</evidence>
<dbReference type="EMBL" id="JAEMNX010000029">
    <property type="protein sequence ID" value="MBJ7539675.1"/>
    <property type="molecule type" value="Genomic_DNA"/>
</dbReference>
<proteinExistence type="predicted"/>
<comment type="caution">
    <text evidence="3">The sequence shown here is derived from an EMBL/GenBank/DDBJ whole genome shotgun (WGS) entry which is preliminary data.</text>
</comment>
<dbReference type="Proteomes" id="UP000628710">
    <property type="component" value="Unassembled WGS sequence"/>
</dbReference>
<keyword evidence="4" id="KW-1185">Reference proteome</keyword>
<name>A0A934JYQ5_9GAMM</name>
<evidence type="ECO:0000313" key="3">
    <source>
        <dbReference type="EMBL" id="MBJ7539675.1"/>
    </source>
</evidence>
<dbReference type="PANTHER" id="PTHR30204">
    <property type="entry name" value="REDOX-CYCLING DRUG-SENSING TRANSCRIPTIONAL ACTIVATOR SOXR"/>
    <property type="match status" value="1"/>
</dbReference>
<dbReference type="SMART" id="SM00422">
    <property type="entry name" value="HTH_MERR"/>
    <property type="match status" value="1"/>
</dbReference>
<keyword evidence="1" id="KW-0238">DNA-binding</keyword>
<dbReference type="GO" id="GO:0003700">
    <property type="term" value="F:DNA-binding transcription factor activity"/>
    <property type="evidence" value="ECO:0007669"/>
    <property type="project" value="InterPro"/>
</dbReference>
<dbReference type="SUPFAM" id="SSF46955">
    <property type="entry name" value="Putative DNA-binding domain"/>
    <property type="match status" value="1"/>
</dbReference>